<keyword evidence="8" id="KW-0540">Nuclease</keyword>
<evidence type="ECO:0000313" key="14">
    <source>
        <dbReference type="EMBL" id="AZA16886.1"/>
    </source>
</evidence>
<evidence type="ECO:0000256" key="12">
    <source>
        <dbReference type="ARBA" id="ARBA00022842"/>
    </source>
</evidence>
<dbReference type="PANTHER" id="PTHR10642">
    <property type="entry name" value="RIBONUCLEASE H1"/>
    <property type="match status" value="1"/>
</dbReference>
<keyword evidence="11" id="KW-0378">Hydrolase</keyword>
<dbReference type="PROSITE" id="PS50879">
    <property type="entry name" value="RNASE_H_1"/>
    <property type="match status" value="1"/>
</dbReference>
<protein>
    <recommendedName>
        <fullName evidence="7">Ribonuclease H</fullName>
        <ecNumber evidence="6">3.1.26.4</ecNumber>
    </recommendedName>
</protein>
<keyword evidence="9" id="KW-0479">Metal-binding</keyword>
<dbReference type="Proteomes" id="UP001200334">
    <property type="component" value="Unassembled WGS sequence"/>
</dbReference>
<dbReference type="CDD" id="cd09278">
    <property type="entry name" value="RNase_HI_prokaryote_like"/>
    <property type="match status" value="1"/>
</dbReference>
<dbReference type="Pfam" id="PF01693">
    <property type="entry name" value="Cauli_VI"/>
    <property type="match status" value="1"/>
</dbReference>
<evidence type="ECO:0000256" key="4">
    <source>
        <dbReference type="ARBA" id="ARBA00005300"/>
    </source>
</evidence>
<dbReference type="GO" id="GO:0004523">
    <property type="term" value="F:RNA-DNA hybrid ribonuclease activity"/>
    <property type="evidence" value="ECO:0007669"/>
    <property type="project" value="UniProtKB-EC"/>
</dbReference>
<keyword evidence="10" id="KW-0255">Endonuclease</keyword>
<sequence length="255" mass="28406">MKVYVVKKGYRPGIYHSWPEAEEQVKGFPGAEYKSFSNIMEALDYQEMDPEDALKALQGAEDKLQAAIAKVRQGGSKKKQAENKKEFAASSKYAAHIFTDGGCRNNGTHKGGHVQADDKAAWAYLIEYGGQKLSASGGRFGATNNEMEMTAFLESLKKLEELGLNDQPLLFSLDSQYVIKAVSDNDQGPAWIKGWQRRGWKKADGSPVANRELWQEIAKEIAKFAQPEFEWVKGHANSAGNNFVDGLLNKYMDQM</sequence>
<feature type="domain" description="RNase H type-1" evidence="13">
    <location>
        <begin position="91"/>
        <end position="253"/>
    </location>
</feature>
<evidence type="ECO:0000256" key="8">
    <source>
        <dbReference type="ARBA" id="ARBA00022722"/>
    </source>
</evidence>
<dbReference type="InterPro" id="IPR012337">
    <property type="entry name" value="RNaseH-like_sf"/>
</dbReference>
<evidence type="ECO:0000313" key="16">
    <source>
        <dbReference type="Proteomes" id="UP001200334"/>
    </source>
</evidence>
<dbReference type="Pfam" id="PF00075">
    <property type="entry name" value="RNase_H"/>
    <property type="match status" value="1"/>
</dbReference>
<evidence type="ECO:0000256" key="11">
    <source>
        <dbReference type="ARBA" id="ARBA00022801"/>
    </source>
</evidence>
<accession>A0A1L3JY49</accession>
<evidence type="ECO:0000256" key="6">
    <source>
        <dbReference type="ARBA" id="ARBA00012180"/>
    </source>
</evidence>
<dbReference type="SUPFAM" id="SSF55658">
    <property type="entry name" value="L9 N-domain-like"/>
    <property type="match status" value="1"/>
</dbReference>
<dbReference type="RefSeq" id="WP_035164454.1">
    <property type="nucleotide sequence ID" value="NZ_BJLO01000031.1"/>
</dbReference>
<dbReference type="InterPro" id="IPR022892">
    <property type="entry name" value="RNaseHI"/>
</dbReference>
<dbReference type="GO" id="GO:0003676">
    <property type="term" value="F:nucleic acid binding"/>
    <property type="evidence" value="ECO:0007669"/>
    <property type="project" value="InterPro"/>
</dbReference>
<evidence type="ECO:0000259" key="13">
    <source>
        <dbReference type="PROSITE" id="PS50879"/>
    </source>
</evidence>
<dbReference type="InterPro" id="IPR037056">
    <property type="entry name" value="RNase_H1_N_sf"/>
</dbReference>
<keyword evidence="12" id="KW-0460">Magnesium</keyword>
<comment type="function">
    <text evidence="3">Endonuclease that specifically degrades the RNA of RNA-DNA hybrids.</text>
</comment>
<evidence type="ECO:0000313" key="15">
    <source>
        <dbReference type="EMBL" id="MCD5562914.1"/>
    </source>
</evidence>
<comment type="cofactor">
    <cofactor evidence="2">
        <name>Mg(2+)</name>
        <dbReference type="ChEBI" id="CHEBI:18420"/>
    </cofactor>
</comment>
<dbReference type="EMBL" id="JAJNUY010000004">
    <property type="protein sequence ID" value="MCD5562914.1"/>
    <property type="molecule type" value="Genomic_DNA"/>
</dbReference>
<organism evidence="14">
    <name type="scientific">Lactobacillus delbrueckii subsp. lactis</name>
    <dbReference type="NCBI Taxonomy" id="29397"/>
    <lineage>
        <taxon>Bacteria</taxon>
        <taxon>Bacillati</taxon>
        <taxon>Bacillota</taxon>
        <taxon>Bacilli</taxon>
        <taxon>Lactobacillales</taxon>
        <taxon>Lactobacillaceae</taxon>
        <taxon>Lactobacillus</taxon>
    </lineage>
</organism>
<dbReference type="InterPro" id="IPR036397">
    <property type="entry name" value="RNaseH_sf"/>
</dbReference>
<dbReference type="SUPFAM" id="SSF53098">
    <property type="entry name" value="Ribonuclease H-like"/>
    <property type="match status" value="1"/>
</dbReference>
<evidence type="ECO:0000256" key="3">
    <source>
        <dbReference type="ARBA" id="ARBA00004065"/>
    </source>
</evidence>
<dbReference type="GO" id="GO:0043137">
    <property type="term" value="P:DNA replication, removal of RNA primer"/>
    <property type="evidence" value="ECO:0007669"/>
    <property type="project" value="TreeGrafter"/>
</dbReference>
<dbReference type="InterPro" id="IPR002156">
    <property type="entry name" value="RNaseH_domain"/>
</dbReference>
<reference evidence="15 16" key="2">
    <citation type="submission" date="2021-12" db="EMBL/GenBank/DDBJ databases">
        <title>Antimicrobial susceptibility of Lactobacillus delbrueckii subsp. lactis obtained from milk products and other habitats.</title>
        <authorList>
            <person name="Shani N."/>
        </authorList>
    </citation>
    <scope>NUCLEOTIDE SEQUENCE [LARGE SCALE GENOMIC DNA]</scope>
    <source>
        <strain evidence="15 16">FAM 21755</strain>
    </source>
</reference>
<evidence type="ECO:0000256" key="2">
    <source>
        <dbReference type="ARBA" id="ARBA00001946"/>
    </source>
</evidence>
<evidence type="ECO:0000256" key="9">
    <source>
        <dbReference type="ARBA" id="ARBA00022723"/>
    </source>
</evidence>
<reference evidence="14" key="1">
    <citation type="submission" date="2018-07" db="EMBL/GenBank/DDBJ databases">
        <authorList>
            <person name="Somerville V."/>
        </authorList>
    </citation>
    <scope>NUCLEOTIDE SEQUENCE</scope>
    <source>
        <strain evidence="14">NWC_2_2</strain>
    </source>
</reference>
<dbReference type="EMBL" id="CP031023">
    <property type="protein sequence ID" value="AZA16886.1"/>
    <property type="molecule type" value="Genomic_DNA"/>
</dbReference>
<comment type="catalytic activity">
    <reaction evidence="1">
        <text>Endonucleolytic cleavage to 5'-phosphomonoester.</text>
        <dbReference type="EC" id="3.1.26.4"/>
    </reaction>
</comment>
<evidence type="ECO:0000256" key="1">
    <source>
        <dbReference type="ARBA" id="ARBA00000077"/>
    </source>
</evidence>
<dbReference type="Gene3D" id="3.30.420.10">
    <property type="entry name" value="Ribonuclease H-like superfamily/Ribonuclease H"/>
    <property type="match status" value="1"/>
</dbReference>
<dbReference type="InterPro" id="IPR011320">
    <property type="entry name" value="RNase_H1_N"/>
</dbReference>
<gene>
    <name evidence="14" type="ORF">DQL93_10750</name>
    <name evidence="15" type="ORF">LOB85_01860</name>
</gene>
<dbReference type="PANTHER" id="PTHR10642:SF26">
    <property type="entry name" value="RIBONUCLEASE H1"/>
    <property type="match status" value="1"/>
</dbReference>
<dbReference type="GO" id="GO:0046872">
    <property type="term" value="F:metal ion binding"/>
    <property type="evidence" value="ECO:0007669"/>
    <property type="project" value="UniProtKB-KW"/>
</dbReference>
<dbReference type="InterPro" id="IPR050092">
    <property type="entry name" value="RNase_H"/>
</dbReference>
<comment type="subunit">
    <text evidence="5">Monomer.</text>
</comment>
<dbReference type="EC" id="3.1.26.4" evidence="6"/>
<dbReference type="AlphaFoldDB" id="A0A1L3JY49"/>
<dbReference type="InterPro" id="IPR009027">
    <property type="entry name" value="Ribosomal_bL9/RNase_H1_N"/>
</dbReference>
<proteinExistence type="inferred from homology"/>
<comment type="similarity">
    <text evidence="4">Belongs to the RNase H family.</text>
</comment>
<dbReference type="FunFam" id="3.40.970.10:FF:000002">
    <property type="entry name" value="Ribonuclease H"/>
    <property type="match status" value="1"/>
</dbReference>
<dbReference type="OrthoDB" id="9811552at2"/>
<evidence type="ECO:0000256" key="7">
    <source>
        <dbReference type="ARBA" id="ARBA00017721"/>
    </source>
</evidence>
<evidence type="ECO:0000256" key="5">
    <source>
        <dbReference type="ARBA" id="ARBA00011245"/>
    </source>
</evidence>
<dbReference type="Gene3D" id="3.40.970.10">
    <property type="entry name" value="Ribonuclease H1, N-terminal domain"/>
    <property type="match status" value="1"/>
</dbReference>
<name>A0A1L3JY49_LACDL</name>
<evidence type="ECO:0000256" key="10">
    <source>
        <dbReference type="ARBA" id="ARBA00022759"/>
    </source>
</evidence>